<dbReference type="EMBL" id="FNYE01000039">
    <property type="protein sequence ID" value="SEK07698.1"/>
    <property type="molecule type" value="Genomic_DNA"/>
</dbReference>
<dbReference type="RefSeq" id="WP_177200556.1">
    <property type="nucleotide sequence ID" value="NZ_FNYE01000039.1"/>
</dbReference>
<feature type="region of interest" description="Disordered" evidence="1">
    <location>
        <begin position="1"/>
        <end position="31"/>
    </location>
</feature>
<dbReference type="Proteomes" id="UP000198866">
    <property type="component" value="Unassembled WGS sequence"/>
</dbReference>
<keyword evidence="3" id="KW-1185">Reference proteome</keyword>
<organism evidence="2 3">
    <name type="scientific">Paraburkholderia diazotrophica</name>
    <dbReference type="NCBI Taxonomy" id="667676"/>
    <lineage>
        <taxon>Bacteria</taxon>
        <taxon>Pseudomonadati</taxon>
        <taxon>Pseudomonadota</taxon>
        <taxon>Betaproteobacteria</taxon>
        <taxon>Burkholderiales</taxon>
        <taxon>Burkholderiaceae</taxon>
        <taxon>Paraburkholderia</taxon>
    </lineage>
</organism>
<name>A0A1H7E1G7_9BURK</name>
<accession>A0A1H7E1G7</accession>
<gene>
    <name evidence="2" type="ORF">SAMN05192539_103934</name>
</gene>
<reference evidence="3" key="1">
    <citation type="submission" date="2016-10" db="EMBL/GenBank/DDBJ databases">
        <authorList>
            <person name="Varghese N."/>
            <person name="Submissions S."/>
        </authorList>
    </citation>
    <scope>NUCLEOTIDE SEQUENCE [LARGE SCALE GENOMIC DNA]</scope>
    <source>
        <strain evidence="3">LMG 26031</strain>
    </source>
</reference>
<evidence type="ECO:0000313" key="3">
    <source>
        <dbReference type="Proteomes" id="UP000198866"/>
    </source>
</evidence>
<dbReference type="STRING" id="667676.SAMN05192539_103934"/>
<evidence type="ECO:0000256" key="1">
    <source>
        <dbReference type="SAM" id="MobiDB-lite"/>
    </source>
</evidence>
<feature type="compositionally biased region" description="Low complexity" evidence="1">
    <location>
        <begin position="1"/>
        <end position="23"/>
    </location>
</feature>
<dbReference type="AlphaFoldDB" id="A0A1H7E1G7"/>
<proteinExistence type="predicted"/>
<sequence>MTTQTQVQQVQPQQQSQAQPQTDPQDDRKVTVVVKPRKARPVLIPVHL</sequence>
<protein>
    <submittedName>
        <fullName evidence="2">Uncharacterized protein</fullName>
    </submittedName>
</protein>
<evidence type="ECO:0000313" key="2">
    <source>
        <dbReference type="EMBL" id="SEK07698.1"/>
    </source>
</evidence>